<evidence type="ECO:0000313" key="1">
    <source>
        <dbReference type="EMBL" id="QHU18727.1"/>
    </source>
</evidence>
<protein>
    <submittedName>
        <fullName evidence="1">Uncharacterized protein</fullName>
    </submittedName>
</protein>
<sequence>MLVTCYYDIYGKPERFMEYLNLFYDLGISGIPLLLFTDPSLVHKFKIFPSTMKVIGLPLEYFELYSIGMSYQGELPKQRNPNKDTKEFFSLMNTKIECIRRASEVMEDDTFIWIDFGILKIVTDKEAFLEKLKEINRSSFTKMMIPGCWPRHCPFQTESVSWRFCGGFFVIPRQYIVPFFQHSKNVLTDFCTMPMYKLTWETNLWHIVELCAAKDWIQWYFADHNDSIVLHIDQAAINP</sequence>
<name>A0A6C0KPR8_9ZZZZ</name>
<reference evidence="1" key="1">
    <citation type="journal article" date="2020" name="Nature">
        <title>Giant virus diversity and host interactions through global metagenomics.</title>
        <authorList>
            <person name="Schulz F."/>
            <person name="Roux S."/>
            <person name="Paez-Espino D."/>
            <person name="Jungbluth S."/>
            <person name="Walsh D.A."/>
            <person name="Denef V.J."/>
            <person name="McMahon K.D."/>
            <person name="Konstantinidis K.T."/>
            <person name="Eloe-Fadrosh E.A."/>
            <person name="Kyrpides N.C."/>
            <person name="Woyke T."/>
        </authorList>
    </citation>
    <scope>NUCLEOTIDE SEQUENCE</scope>
    <source>
        <strain evidence="1">GVMAG-S-3300013006-158</strain>
    </source>
</reference>
<proteinExistence type="predicted"/>
<dbReference type="EMBL" id="MN740937">
    <property type="protein sequence ID" value="QHU18727.1"/>
    <property type="molecule type" value="Genomic_DNA"/>
</dbReference>
<organism evidence="1">
    <name type="scientific">viral metagenome</name>
    <dbReference type="NCBI Taxonomy" id="1070528"/>
    <lineage>
        <taxon>unclassified sequences</taxon>
        <taxon>metagenomes</taxon>
        <taxon>organismal metagenomes</taxon>
    </lineage>
</organism>
<accession>A0A6C0KPR8</accession>
<dbReference type="AlphaFoldDB" id="A0A6C0KPR8"/>